<gene>
    <name evidence="4" type="ORF">ACMD2_14455</name>
</gene>
<protein>
    <recommendedName>
        <fullName evidence="3">Remorin C-terminal domain-containing protein</fullName>
    </recommendedName>
</protein>
<evidence type="ECO:0000259" key="3">
    <source>
        <dbReference type="Pfam" id="PF03763"/>
    </source>
</evidence>
<organism evidence="4 5">
    <name type="scientific">Ananas comosus</name>
    <name type="common">Pineapple</name>
    <name type="synonym">Ananas ananas</name>
    <dbReference type="NCBI Taxonomy" id="4615"/>
    <lineage>
        <taxon>Eukaryota</taxon>
        <taxon>Viridiplantae</taxon>
        <taxon>Streptophyta</taxon>
        <taxon>Embryophyta</taxon>
        <taxon>Tracheophyta</taxon>
        <taxon>Spermatophyta</taxon>
        <taxon>Magnoliopsida</taxon>
        <taxon>Liliopsida</taxon>
        <taxon>Poales</taxon>
        <taxon>Bromeliaceae</taxon>
        <taxon>Bromelioideae</taxon>
        <taxon>Ananas</taxon>
    </lineage>
</organism>
<feature type="region of interest" description="Disordered" evidence="2">
    <location>
        <begin position="64"/>
        <end position="105"/>
    </location>
</feature>
<proteinExistence type="inferred from homology"/>
<feature type="region of interest" description="Disordered" evidence="2">
    <location>
        <begin position="167"/>
        <end position="225"/>
    </location>
</feature>
<dbReference type="EMBL" id="LSRQ01003165">
    <property type="protein sequence ID" value="OAY72293.1"/>
    <property type="molecule type" value="Genomic_DNA"/>
</dbReference>
<evidence type="ECO:0000313" key="4">
    <source>
        <dbReference type="EMBL" id="OAY72293.1"/>
    </source>
</evidence>
<feature type="region of interest" description="Disordered" evidence="2">
    <location>
        <begin position="256"/>
        <end position="295"/>
    </location>
</feature>
<dbReference type="Proteomes" id="UP000092600">
    <property type="component" value="Unassembled WGS sequence"/>
</dbReference>
<evidence type="ECO:0000256" key="1">
    <source>
        <dbReference type="ARBA" id="ARBA00005711"/>
    </source>
</evidence>
<evidence type="ECO:0000256" key="2">
    <source>
        <dbReference type="SAM" id="MobiDB-lite"/>
    </source>
</evidence>
<feature type="compositionally biased region" description="Low complexity" evidence="2">
    <location>
        <begin position="91"/>
        <end position="105"/>
    </location>
</feature>
<feature type="compositionally biased region" description="Polar residues" evidence="2">
    <location>
        <begin position="356"/>
        <end position="369"/>
    </location>
</feature>
<comment type="caution">
    <text evidence="4">The sequence shown here is derived from an EMBL/GenBank/DDBJ whole genome shotgun (WGS) entry which is preliminary data.</text>
</comment>
<dbReference type="PANTHER" id="PTHR31471">
    <property type="entry name" value="OS02G0116800 PROTEIN"/>
    <property type="match status" value="1"/>
</dbReference>
<feature type="compositionally biased region" description="Polar residues" evidence="2">
    <location>
        <begin position="191"/>
        <end position="203"/>
    </location>
</feature>
<dbReference type="InterPro" id="IPR005516">
    <property type="entry name" value="Remorin_C"/>
</dbReference>
<accession>A0A199V5M1</accession>
<dbReference type="AlphaFoldDB" id="A0A199V5M1"/>
<feature type="compositionally biased region" description="Low complexity" evidence="2">
    <location>
        <begin position="1"/>
        <end position="14"/>
    </location>
</feature>
<feature type="region of interest" description="Disordered" evidence="2">
    <location>
        <begin position="1"/>
        <end position="28"/>
    </location>
</feature>
<name>A0A199V5M1_ANACO</name>
<dbReference type="STRING" id="4615.A0A199V5M1"/>
<feature type="compositionally biased region" description="Basic and acidic residues" evidence="2">
    <location>
        <begin position="273"/>
        <end position="295"/>
    </location>
</feature>
<feature type="domain" description="Remorin C-terminal" evidence="3">
    <location>
        <begin position="280"/>
        <end position="381"/>
    </location>
</feature>
<sequence length="392" mass="42695">MSKGSAASSCSRSGPGTPNYLPKGWSSERGKYGANTAVLLPLGNGRQLPSKWEDAERWILSPVSAENAGRLSARPPHHRRPKSKSGPLGHPSGFGAARSSSASPSGPCFDTVLMENLAASSPFMAGILMPQRGGNCGRPCNAAGESCVARSASVHGWLDMLIESSSSLPSSQDTVQDERTENSVAVAAANSPLTSKKNVATQMSPEGSAPSSPGENPSFSHSPSNYRIEELGSHFAKLEIKDVQVDDRVTITRWSRKHSMRNSENRPTNIIDYWRRQSAESKDSSSEVNETAKDRSKLKREEAKIAAWENLQKAKAEAAILKLEMKLEKERSSSMEKILIKLRSAEKKAKEMRNAASANQAQDISQTPRKASYFRRDGQIRSLRSCFTCRAF</sequence>
<dbReference type="PANTHER" id="PTHR31471:SF13">
    <property type="entry name" value="REMORIN FAMILY PROTEIN"/>
    <property type="match status" value="1"/>
</dbReference>
<feature type="region of interest" description="Disordered" evidence="2">
    <location>
        <begin position="351"/>
        <end position="371"/>
    </location>
</feature>
<comment type="similarity">
    <text evidence="1">Belongs to the remorin family.</text>
</comment>
<feature type="compositionally biased region" description="Low complexity" evidence="2">
    <location>
        <begin position="204"/>
        <end position="218"/>
    </location>
</feature>
<reference evidence="4 5" key="1">
    <citation type="journal article" date="2016" name="DNA Res.">
        <title>The draft genome of MD-2 pineapple using hybrid error correction of long reads.</title>
        <authorList>
            <person name="Redwan R.M."/>
            <person name="Saidin A."/>
            <person name="Kumar S.V."/>
        </authorList>
    </citation>
    <scope>NUCLEOTIDE SEQUENCE [LARGE SCALE GENOMIC DNA]</scope>
    <source>
        <strain evidence="5">cv. MD2</strain>
        <tissue evidence="4">Leaf</tissue>
    </source>
</reference>
<evidence type="ECO:0000313" key="5">
    <source>
        <dbReference type="Proteomes" id="UP000092600"/>
    </source>
</evidence>
<dbReference type="Pfam" id="PF03763">
    <property type="entry name" value="Remorin_C"/>
    <property type="match status" value="1"/>
</dbReference>